<accession>A0A843U5B3</accession>
<organism evidence="2 3">
    <name type="scientific">Colocasia esculenta</name>
    <name type="common">Wild taro</name>
    <name type="synonym">Arum esculentum</name>
    <dbReference type="NCBI Taxonomy" id="4460"/>
    <lineage>
        <taxon>Eukaryota</taxon>
        <taxon>Viridiplantae</taxon>
        <taxon>Streptophyta</taxon>
        <taxon>Embryophyta</taxon>
        <taxon>Tracheophyta</taxon>
        <taxon>Spermatophyta</taxon>
        <taxon>Magnoliopsida</taxon>
        <taxon>Liliopsida</taxon>
        <taxon>Araceae</taxon>
        <taxon>Aroideae</taxon>
        <taxon>Colocasieae</taxon>
        <taxon>Colocasia</taxon>
    </lineage>
</organism>
<protein>
    <submittedName>
        <fullName evidence="2">Uncharacterized protein</fullName>
    </submittedName>
</protein>
<keyword evidence="3" id="KW-1185">Reference proteome</keyword>
<dbReference type="EMBL" id="NMUH01000411">
    <property type="protein sequence ID" value="MQL78635.1"/>
    <property type="molecule type" value="Genomic_DNA"/>
</dbReference>
<dbReference type="Proteomes" id="UP000652761">
    <property type="component" value="Unassembled WGS sequence"/>
</dbReference>
<feature type="compositionally biased region" description="Basic and acidic residues" evidence="1">
    <location>
        <begin position="133"/>
        <end position="145"/>
    </location>
</feature>
<proteinExistence type="predicted"/>
<reference evidence="2" key="1">
    <citation type="submission" date="2017-07" db="EMBL/GenBank/DDBJ databases">
        <title>Taro Niue Genome Assembly and Annotation.</title>
        <authorList>
            <person name="Atibalentja N."/>
            <person name="Keating K."/>
            <person name="Fields C.J."/>
        </authorList>
    </citation>
    <scope>NUCLEOTIDE SEQUENCE</scope>
    <source>
        <strain evidence="2">Niue_2</strain>
        <tissue evidence="2">Leaf</tissue>
    </source>
</reference>
<sequence length="165" mass="18489">MDFKAYLRPVLHGLKFKLLVERPLADCKQLAKRQTIDSQLRTPNNRCLTSDDRRLMLRALQSFSFASSPSFPPLSPSLSHHATTVSVSVSPLFPSAARRRLCGARARCGGGGGLAREGRQDARSGASGRQVRVRREEGGFPDMRRPPASHRGFHCRRERYLDFDL</sequence>
<comment type="caution">
    <text evidence="2">The sequence shown here is derived from an EMBL/GenBank/DDBJ whole genome shotgun (WGS) entry which is preliminary data.</text>
</comment>
<feature type="region of interest" description="Disordered" evidence="1">
    <location>
        <begin position="109"/>
        <end position="149"/>
    </location>
</feature>
<dbReference type="AlphaFoldDB" id="A0A843U5B3"/>
<gene>
    <name evidence="2" type="ORF">Taro_011081</name>
</gene>
<evidence type="ECO:0000313" key="2">
    <source>
        <dbReference type="EMBL" id="MQL78635.1"/>
    </source>
</evidence>
<name>A0A843U5B3_COLES</name>
<evidence type="ECO:0000256" key="1">
    <source>
        <dbReference type="SAM" id="MobiDB-lite"/>
    </source>
</evidence>
<evidence type="ECO:0000313" key="3">
    <source>
        <dbReference type="Proteomes" id="UP000652761"/>
    </source>
</evidence>